<evidence type="ECO:0000313" key="22">
    <source>
        <dbReference type="Proteomes" id="UP000316429"/>
    </source>
</evidence>
<keyword evidence="11" id="KW-0067">ATP-binding</keyword>
<dbReference type="InterPro" id="IPR027417">
    <property type="entry name" value="P-loop_NTPase"/>
</dbReference>
<dbReference type="GO" id="GO:0004713">
    <property type="term" value="F:protein tyrosine kinase activity"/>
    <property type="evidence" value="ECO:0007669"/>
    <property type="project" value="TreeGrafter"/>
</dbReference>
<keyword evidence="6" id="KW-0997">Cell inner membrane</keyword>
<dbReference type="InterPro" id="IPR003856">
    <property type="entry name" value="LPS_length_determ_N"/>
</dbReference>
<evidence type="ECO:0000256" key="6">
    <source>
        <dbReference type="ARBA" id="ARBA00022519"/>
    </source>
</evidence>
<dbReference type="GO" id="GO:0005886">
    <property type="term" value="C:plasma membrane"/>
    <property type="evidence" value="ECO:0007669"/>
    <property type="project" value="UniProtKB-SubCell"/>
</dbReference>
<comment type="catalytic activity">
    <reaction evidence="15">
        <text>L-tyrosyl-[protein] + ATP = O-phospho-L-tyrosyl-[protein] + ADP + H(+)</text>
        <dbReference type="Rhea" id="RHEA:10596"/>
        <dbReference type="Rhea" id="RHEA-COMP:10136"/>
        <dbReference type="Rhea" id="RHEA-COMP:20101"/>
        <dbReference type="ChEBI" id="CHEBI:15378"/>
        <dbReference type="ChEBI" id="CHEBI:30616"/>
        <dbReference type="ChEBI" id="CHEBI:46858"/>
        <dbReference type="ChEBI" id="CHEBI:61978"/>
        <dbReference type="ChEBI" id="CHEBI:456216"/>
        <dbReference type="EC" id="2.7.10.2"/>
    </reaction>
</comment>
<dbReference type="AlphaFoldDB" id="A0A504UFE4"/>
<organism evidence="21 22">
    <name type="scientific">Rhizobium glycinendophyticum</name>
    <dbReference type="NCBI Taxonomy" id="2589807"/>
    <lineage>
        <taxon>Bacteria</taxon>
        <taxon>Pseudomonadati</taxon>
        <taxon>Pseudomonadota</taxon>
        <taxon>Alphaproteobacteria</taxon>
        <taxon>Hyphomicrobiales</taxon>
        <taxon>Rhizobiaceae</taxon>
        <taxon>Rhizobium/Agrobacterium group</taxon>
        <taxon>Rhizobium</taxon>
    </lineage>
</organism>
<dbReference type="Pfam" id="PF02706">
    <property type="entry name" value="Wzz"/>
    <property type="match status" value="1"/>
</dbReference>
<proteinExistence type="inferred from homology"/>
<keyword evidence="9" id="KW-0547">Nucleotide-binding</keyword>
<evidence type="ECO:0000256" key="17">
    <source>
        <dbReference type="SAM" id="Phobius"/>
    </source>
</evidence>
<dbReference type="EC" id="2.7.10.2" evidence="4"/>
<evidence type="ECO:0000256" key="11">
    <source>
        <dbReference type="ARBA" id="ARBA00022840"/>
    </source>
</evidence>
<dbReference type="PANTHER" id="PTHR32309">
    <property type="entry name" value="TYROSINE-PROTEIN KINASE"/>
    <property type="match status" value="1"/>
</dbReference>
<evidence type="ECO:0000256" key="13">
    <source>
        <dbReference type="ARBA" id="ARBA00023136"/>
    </source>
</evidence>
<keyword evidence="22" id="KW-1185">Reference proteome</keyword>
<reference evidence="21 22" key="1">
    <citation type="submission" date="2019-06" db="EMBL/GenBank/DDBJ databases">
        <title>Rhizobium sp. CL12 isolated from roots of soybean.</title>
        <authorList>
            <person name="Wang C."/>
        </authorList>
    </citation>
    <scope>NUCLEOTIDE SEQUENCE [LARGE SCALE GENOMIC DNA]</scope>
    <source>
        <strain evidence="21 22">CL12</strain>
    </source>
</reference>
<keyword evidence="5" id="KW-1003">Cell membrane</keyword>
<keyword evidence="13 17" id="KW-0472">Membrane</keyword>
<evidence type="ECO:0000256" key="3">
    <source>
        <dbReference type="ARBA" id="ARBA00008883"/>
    </source>
</evidence>
<evidence type="ECO:0000313" key="21">
    <source>
        <dbReference type="EMBL" id="TPP03693.1"/>
    </source>
</evidence>
<name>A0A504UFE4_9HYPH</name>
<evidence type="ECO:0000256" key="15">
    <source>
        <dbReference type="ARBA" id="ARBA00051245"/>
    </source>
</evidence>
<dbReference type="InterPro" id="IPR032807">
    <property type="entry name" value="GNVR"/>
</dbReference>
<evidence type="ECO:0000256" key="7">
    <source>
        <dbReference type="ARBA" id="ARBA00022679"/>
    </source>
</evidence>
<dbReference type="CDD" id="cd05387">
    <property type="entry name" value="BY-kinase"/>
    <property type="match status" value="1"/>
</dbReference>
<dbReference type="InterPro" id="IPR050445">
    <property type="entry name" value="Bact_polysacc_biosynth/exp"/>
</dbReference>
<keyword evidence="8 17" id="KW-0812">Transmembrane</keyword>
<evidence type="ECO:0000259" key="20">
    <source>
        <dbReference type="Pfam" id="PF13807"/>
    </source>
</evidence>
<dbReference type="Pfam" id="PF13614">
    <property type="entry name" value="AAA_31"/>
    <property type="match status" value="1"/>
</dbReference>
<evidence type="ECO:0000259" key="19">
    <source>
        <dbReference type="Pfam" id="PF13614"/>
    </source>
</evidence>
<dbReference type="EMBL" id="VFYP01000011">
    <property type="protein sequence ID" value="TPP03693.1"/>
    <property type="molecule type" value="Genomic_DNA"/>
</dbReference>
<feature type="coiled-coil region" evidence="16">
    <location>
        <begin position="296"/>
        <end position="338"/>
    </location>
</feature>
<keyword evidence="12 17" id="KW-1133">Transmembrane helix</keyword>
<feature type="domain" description="Polysaccharide chain length determinant N-terminal" evidence="18">
    <location>
        <begin position="3"/>
        <end position="94"/>
    </location>
</feature>
<dbReference type="InterPro" id="IPR005702">
    <property type="entry name" value="Wzc-like_C"/>
</dbReference>
<keyword evidence="7" id="KW-0808">Transferase</keyword>
<evidence type="ECO:0000256" key="12">
    <source>
        <dbReference type="ARBA" id="ARBA00022989"/>
    </source>
</evidence>
<feature type="domain" description="Tyrosine-protein kinase G-rich" evidence="20">
    <location>
        <begin position="365"/>
        <end position="438"/>
    </location>
</feature>
<comment type="similarity">
    <text evidence="3">Belongs to the etk/wzc family.</text>
</comment>
<accession>A0A504UFE4</accession>
<feature type="coiled-coil region" evidence="16">
    <location>
        <begin position="227"/>
        <end position="254"/>
    </location>
</feature>
<evidence type="ECO:0000256" key="9">
    <source>
        <dbReference type="ARBA" id="ARBA00022741"/>
    </source>
</evidence>
<dbReference type="Proteomes" id="UP000316429">
    <property type="component" value="Unassembled WGS sequence"/>
</dbReference>
<sequence length="715" mass="78289">MDQEIDLKSIIGLLRRQFWLIVSVVVFTVSIAGGALYTLTPKYTATTKLLVDLSNKDLLQPDERTNVSLSDANARVESEVSILKSDNVYLEVIKRENLLADAEFGVRPTRFDWLKAYLNMQPSAPRSGEELLGETLDRFQNAVSVRREGLTYIIGVSVTSSDPAKAARLANAISSVYIDQQLQSKISRTLSSRNSIEAQLNQANSSLIESERGFDSYLTQNLDRIEKESASPKIAQLRSELERLKSERDKVSGIAKVVELSVNANDVGALTANLQADAIRELQKKQDELNKSLATVAEGSQRAVDLRAELQKIQENIVAQAGQELTKLQQTVATYDDRSDAVRNEMRTAMLQSNLPPEILTQIYSLQQSSEIARTQYQNLLQRLRELDTQAQLQVADARVVNTASQPTTASFPNKRTSLLVAAALALALGGAAAVLRELFVGGFTSEEQVEQVLRSALATTVPRQSPGNSSVKFGVADLVVSAPLSVFSESIRRLRVLVEKRKLAANSVNGERNGLVIMVTSTEPNEGKSTTALALARTLARSGRKTLIIDCDLRKPSLSKLTGVSATPWLTQILRGQELPPSVSKQALTDPMSDLSMIFGTRVTDIATDDLLMGDKFNQILNTAKRHFDYIVIDTPPIAAVVDALYLARYSDLVVFVVKWASTSQTLARKAIQSLKTQGGADTEYAIVLNQKERPGSGKYSSYASYYGGGVDID</sequence>
<dbReference type="Gene3D" id="3.40.50.300">
    <property type="entry name" value="P-loop containing nucleotide triphosphate hydrolases"/>
    <property type="match status" value="1"/>
</dbReference>
<evidence type="ECO:0000256" key="14">
    <source>
        <dbReference type="ARBA" id="ARBA00023137"/>
    </source>
</evidence>
<dbReference type="PANTHER" id="PTHR32309:SF13">
    <property type="entry name" value="FERRIC ENTEROBACTIN TRANSPORT PROTEIN FEPE"/>
    <property type="match status" value="1"/>
</dbReference>
<feature type="transmembrane region" description="Helical" evidence="17">
    <location>
        <begin position="18"/>
        <end position="39"/>
    </location>
</feature>
<dbReference type="InterPro" id="IPR025669">
    <property type="entry name" value="AAA_dom"/>
</dbReference>
<dbReference type="Pfam" id="PF13807">
    <property type="entry name" value="GNVR"/>
    <property type="match status" value="1"/>
</dbReference>
<keyword evidence="14" id="KW-0829">Tyrosine-protein kinase</keyword>
<keyword evidence="16" id="KW-0175">Coiled coil</keyword>
<evidence type="ECO:0000256" key="16">
    <source>
        <dbReference type="SAM" id="Coils"/>
    </source>
</evidence>
<evidence type="ECO:0000256" key="5">
    <source>
        <dbReference type="ARBA" id="ARBA00022475"/>
    </source>
</evidence>
<keyword evidence="10" id="KW-0418">Kinase</keyword>
<evidence type="ECO:0000256" key="2">
    <source>
        <dbReference type="ARBA" id="ARBA00007316"/>
    </source>
</evidence>
<evidence type="ECO:0000256" key="8">
    <source>
        <dbReference type="ARBA" id="ARBA00022692"/>
    </source>
</evidence>
<dbReference type="SUPFAM" id="SSF52540">
    <property type="entry name" value="P-loop containing nucleoside triphosphate hydrolases"/>
    <property type="match status" value="1"/>
</dbReference>
<evidence type="ECO:0000259" key="18">
    <source>
        <dbReference type="Pfam" id="PF02706"/>
    </source>
</evidence>
<comment type="subcellular location">
    <subcellularLocation>
        <location evidence="1">Cell inner membrane</location>
        <topology evidence="1">Multi-pass membrane protein</topology>
    </subcellularLocation>
</comment>
<protein>
    <recommendedName>
        <fullName evidence="4">non-specific protein-tyrosine kinase</fullName>
        <ecNumber evidence="4">2.7.10.2</ecNumber>
    </recommendedName>
</protein>
<evidence type="ECO:0000256" key="4">
    <source>
        <dbReference type="ARBA" id="ARBA00011903"/>
    </source>
</evidence>
<dbReference type="RefSeq" id="WP_140832569.1">
    <property type="nucleotide sequence ID" value="NZ_VFYP01000011.1"/>
</dbReference>
<comment type="caution">
    <text evidence="21">The sequence shown here is derived from an EMBL/GenBank/DDBJ whole genome shotgun (WGS) entry which is preliminary data.</text>
</comment>
<evidence type="ECO:0000256" key="1">
    <source>
        <dbReference type="ARBA" id="ARBA00004429"/>
    </source>
</evidence>
<evidence type="ECO:0000256" key="10">
    <source>
        <dbReference type="ARBA" id="ARBA00022777"/>
    </source>
</evidence>
<dbReference type="OrthoDB" id="230260at2"/>
<comment type="similarity">
    <text evidence="2">Belongs to the CpsD/CapB family.</text>
</comment>
<gene>
    <name evidence="21" type="ORF">FJQ55_23195</name>
</gene>
<feature type="domain" description="AAA" evidence="19">
    <location>
        <begin position="527"/>
        <end position="661"/>
    </location>
</feature>